<feature type="domain" description="Transposase IS66 central" evidence="2">
    <location>
        <begin position="170"/>
        <end position="326"/>
    </location>
</feature>
<accession>F8B4Q2</accession>
<dbReference type="PANTHER" id="PTHR33678:SF2">
    <property type="match status" value="1"/>
</dbReference>
<name>F8B4Q2_9ACTN</name>
<sequence length="392" mass="42290">MVAQAGLIEQLRAGIAERDERLAGQERRVEELAAEVDRLRRAGSRNSGNSSLPPSSEGVLPGRAGPNRAERRAAGGGKRKRGKQPGQDGRTLAWREEPDRVEAHFPVGACGCGASLAEMAAVGVARSHQSHDLEPVRVGVTQHDLYRVVCGCGRCHVAARPEGVSGAPVSYGPELRALATYFLVRQHLPVERAREAVVELCGVAVSAGWLHSLLALGADAVEESVTEIGERIAAEKVAGFDETPLKVGPKGEKRYVLSASTLLFTLFMLGRRDKASFRVFLLGRMLGVVVHDRYALYDCDECTGFLHQLCVSHLLRDLQDVVETYPEAPGERRVEHGGRPHHGRVRECGVRRVTPRDPGSGYAVNASGVTLISGVSRDSCAGSHLARISRPM</sequence>
<evidence type="ECO:0000313" key="4">
    <source>
        <dbReference type="Proteomes" id="UP000001549"/>
    </source>
</evidence>
<reference evidence="3 4" key="1">
    <citation type="submission" date="2011-05" db="EMBL/GenBank/DDBJ databases">
        <title>Complete sequence of chromosome of Frankia symbiont of Datisca glomerata.</title>
        <authorList>
            <consortium name="US DOE Joint Genome Institute"/>
            <person name="Lucas S."/>
            <person name="Han J."/>
            <person name="Lapidus A."/>
            <person name="Cheng J.-F."/>
            <person name="Goodwin L."/>
            <person name="Pitluck S."/>
            <person name="Peters L."/>
            <person name="Mikhailova N."/>
            <person name="Chertkov O."/>
            <person name="Teshima H."/>
            <person name="Han C."/>
            <person name="Tapia R."/>
            <person name="Land M."/>
            <person name="Hauser L."/>
            <person name="Kyrpides N."/>
            <person name="Ivanova N."/>
            <person name="Pagani I."/>
            <person name="Berry A."/>
            <person name="Pawlowski K."/>
            <person name="Persson T."/>
            <person name="Vanden Heuvel B."/>
            <person name="Benson D."/>
            <person name="Woyke T."/>
        </authorList>
    </citation>
    <scope>NUCLEOTIDE SEQUENCE [LARGE SCALE GENOMIC DNA]</scope>
    <source>
        <strain evidence="4">4085684</strain>
    </source>
</reference>
<gene>
    <name evidence="3" type="ordered locus">FsymDg_1648</name>
</gene>
<dbReference type="KEGG" id="fsy:FsymDg_1648"/>
<dbReference type="AlphaFoldDB" id="F8B4Q2"/>
<keyword evidence="4" id="KW-1185">Reference proteome</keyword>
<proteinExistence type="predicted"/>
<dbReference type="PANTHER" id="PTHR33678">
    <property type="entry name" value="BLL1576 PROTEIN"/>
    <property type="match status" value="1"/>
</dbReference>
<evidence type="ECO:0000259" key="2">
    <source>
        <dbReference type="Pfam" id="PF03050"/>
    </source>
</evidence>
<dbReference type="Proteomes" id="UP000001549">
    <property type="component" value="Chromosome"/>
</dbReference>
<dbReference type="EMBL" id="CP002801">
    <property type="protein sequence ID" value="AEH09104.1"/>
    <property type="molecule type" value="Genomic_DNA"/>
</dbReference>
<protein>
    <recommendedName>
        <fullName evidence="2">Transposase IS66 central domain-containing protein</fullName>
    </recommendedName>
</protein>
<organism evidence="3 4">
    <name type="scientific">Candidatus Protofrankia datiscae</name>
    <dbReference type="NCBI Taxonomy" id="2716812"/>
    <lineage>
        <taxon>Bacteria</taxon>
        <taxon>Bacillati</taxon>
        <taxon>Actinomycetota</taxon>
        <taxon>Actinomycetes</taxon>
        <taxon>Frankiales</taxon>
        <taxon>Frankiaceae</taxon>
        <taxon>Protofrankia</taxon>
    </lineage>
</organism>
<dbReference type="InterPro" id="IPR004291">
    <property type="entry name" value="Transposase_IS66_central"/>
</dbReference>
<dbReference type="InterPro" id="IPR052344">
    <property type="entry name" value="Transposase-related"/>
</dbReference>
<dbReference type="eggNOG" id="COG4467">
    <property type="taxonomic scope" value="Bacteria"/>
</dbReference>
<dbReference type="STRING" id="656024.FsymDg_1648"/>
<evidence type="ECO:0000256" key="1">
    <source>
        <dbReference type="SAM" id="MobiDB-lite"/>
    </source>
</evidence>
<dbReference type="HOGENOM" id="CLU_703488_0_0_11"/>
<evidence type="ECO:0000313" key="3">
    <source>
        <dbReference type="EMBL" id="AEH09104.1"/>
    </source>
</evidence>
<dbReference type="Pfam" id="PF03050">
    <property type="entry name" value="DDE_Tnp_IS66"/>
    <property type="match status" value="1"/>
</dbReference>
<feature type="region of interest" description="Disordered" evidence="1">
    <location>
        <begin position="36"/>
        <end position="92"/>
    </location>
</feature>